<evidence type="ECO:0000259" key="4">
    <source>
        <dbReference type="Pfam" id="PF13649"/>
    </source>
</evidence>
<dbReference type="Pfam" id="PF13649">
    <property type="entry name" value="Methyltransf_25"/>
    <property type="match status" value="1"/>
</dbReference>
<feature type="domain" description="Methyltransferase" evidence="4">
    <location>
        <begin position="43"/>
        <end position="135"/>
    </location>
</feature>
<dbReference type="PANTHER" id="PTHR43464:SF19">
    <property type="entry name" value="UBIQUINONE BIOSYNTHESIS O-METHYLTRANSFERASE, MITOCHONDRIAL"/>
    <property type="match status" value="1"/>
</dbReference>
<dbReference type="GO" id="GO:0032259">
    <property type="term" value="P:methylation"/>
    <property type="evidence" value="ECO:0007669"/>
    <property type="project" value="UniProtKB-KW"/>
</dbReference>
<proteinExistence type="predicted"/>
<dbReference type="SUPFAM" id="SSF53335">
    <property type="entry name" value="S-adenosyl-L-methionine-dependent methyltransferases"/>
    <property type="match status" value="1"/>
</dbReference>
<dbReference type="GO" id="GO:0008168">
    <property type="term" value="F:methyltransferase activity"/>
    <property type="evidence" value="ECO:0007669"/>
    <property type="project" value="UniProtKB-KW"/>
</dbReference>
<name>A0ABW5WE89_9PSEU</name>
<gene>
    <name evidence="5" type="ORF">ACFS2C_22235</name>
</gene>
<dbReference type="EMBL" id="JBHUOF010000041">
    <property type="protein sequence ID" value="MFD2802112.1"/>
    <property type="molecule type" value="Genomic_DNA"/>
</dbReference>
<evidence type="ECO:0000313" key="6">
    <source>
        <dbReference type="Proteomes" id="UP001597478"/>
    </source>
</evidence>
<dbReference type="Proteomes" id="UP001597478">
    <property type="component" value="Unassembled WGS sequence"/>
</dbReference>
<dbReference type="CDD" id="cd02440">
    <property type="entry name" value="AdoMet_MTases"/>
    <property type="match status" value="1"/>
</dbReference>
<dbReference type="PANTHER" id="PTHR43464">
    <property type="entry name" value="METHYLTRANSFERASE"/>
    <property type="match status" value="1"/>
</dbReference>
<dbReference type="EC" id="2.1.-.-" evidence="5"/>
<organism evidence="5 6">
    <name type="scientific">Prauserella oleivorans</name>
    <dbReference type="NCBI Taxonomy" id="1478153"/>
    <lineage>
        <taxon>Bacteria</taxon>
        <taxon>Bacillati</taxon>
        <taxon>Actinomycetota</taxon>
        <taxon>Actinomycetes</taxon>
        <taxon>Pseudonocardiales</taxon>
        <taxon>Pseudonocardiaceae</taxon>
        <taxon>Prauserella</taxon>
    </lineage>
</organism>
<evidence type="ECO:0000256" key="1">
    <source>
        <dbReference type="ARBA" id="ARBA00022603"/>
    </source>
</evidence>
<keyword evidence="3" id="KW-0949">S-adenosyl-L-methionine</keyword>
<keyword evidence="1 5" id="KW-0489">Methyltransferase</keyword>
<sequence>MDTTVPRETFDAAYEDATAGWVVGEPQPAIVALEREGYVHGSVLDAGCGTGEHTIHLARLGYDVLGIDFSERAVNLARRNAEQRGVRARFEVADALVLAGEPRYDTVVDSALFHVFGPEDGRRYAAALHRVCRPGALVHVLALARTGEPGFGPRISSGAIREAFTDGWVVEDLGTSVYRAVAHGDHATELGVAPGAAVDLPAWLARVRRV</sequence>
<keyword evidence="2 5" id="KW-0808">Transferase</keyword>
<evidence type="ECO:0000313" key="5">
    <source>
        <dbReference type="EMBL" id="MFD2802112.1"/>
    </source>
</evidence>
<comment type="caution">
    <text evidence="5">The sequence shown here is derived from an EMBL/GenBank/DDBJ whole genome shotgun (WGS) entry which is preliminary data.</text>
</comment>
<keyword evidence="6" id="KW-1185">Reference proteome</keyword>
<dbReference type="InterPro" id="IPR029063">
    <property type="entry name" value="SAM-dependent_MTases_sf"/>
</dbReference>
<evidence type="ECO:0000256" key="2">
    <source>
        <dbReference type="ARBA" id="ARBA00022679"/>
    </source>
</evidence>
<protein>
    <submittedName>
        <fullName evidence="5">Class I SAM-dependent methyltransferase</fullName>
        <ecNumber evidence="5">2.1.-.-</ecNumber>
    </submittedName>
</protein>
<accession>A0ABW5WE89</accession>
<dbReference type="InterPro" id="IPR041698">
    <property type="entry name" value="Methyltransf_25"/>
</dbReference>
<dbReference type="RefSeq" id="WP_377390349.1">
    <property type="nucleotide sequence ID" value="NZ_JBHSAN010000022.1"/>
</dbReference>
<dbReference type="Gene3D" id="3.40.50.150">
    <property type="entry name" value="Vaccinia Virus protein VP39"/>
    <property type="match status" value="1"/>
</dbReference>
<reference evidence="6" key="1">
    <citation type="journal article" date="2019" name="Int. J. Syst. Evol. Microbiol.">
        <title>The Global Catalogue of Microorganisms (GCM) 10K type strain sequencing project: providing services to taxonomists for standard genome sequencing and annotation.</title>
        <authorList>
            <consortium name="The Broad Institute Genomics Platform"/>
            <consortium name="The Broad Institute Genome Sequencing Center for Infectious Disease"/>
            <person name="Wu L."/>
            <person name="Ma J."/>
        </authorList>
    </citation>
    <scope>NUCLEOTIDE SEQUENCE [LARGE SCALE GENOMIC DNA]</scope>
    <source>
        <strain evidence="6">IBRC-M 10906</strain>
    </source>
</reference>
<evidence type="ECO:0000256" key="3">
    <source>
        <dbReference type="ARBA" id="ARBA00022691"/>
    </source>
</evidence>